<evidence type="ECO:0000256" key="1">
    <source>
        <dbReference type="SAM" id="MobiDB-lite"/>
    </source>
</evidence>
<reference evidence="2 3" key="1">
    <citation type="submission" date="2024-07" db="EMBL/GenBank/DDBJ databases">
        <title>Section-level genome sequencing and comparative genomics of Aspergillus sections Usti and Cavernicolus.</title>
        <authorList>
            <consortium name="Lawrence Berkeley National Laboratory"/>
            <person name="Nybo J.L."/>
            <person name="Vesth T.C."/>
            <person name="Theobald S."/>
            <person name="Frisvad J.C."/>
            <person name="Larsen T.O."/>
            <person name="Kjaerboelling I."/>
            <person name="Rothschild-Mancinelli K."/>
            <person name="Lyhne E.K."/>
            <person name="Kogle M.E."/>
            <person name="Barry K."/>
            <person name="Clum A."/>
            <person name="Na H."/>
            <person name="Ledsgaard L."/>
            <person name="Lin J."/>
            <person name="Lipzen A."/>
            <person name="Kuo A."/>
            <person name="Riley R."/>
            <person name="Mondo S."/>
            <person name="Labutti K."/>
            <person name="Haridas S."/>
            <person name="Pangalinan J."/>
            <person name="Salamov A.A."/>
            <person name="Simmons B.A."/>
            <person name="Magnuson J.K."/>
            <person name="Chen J."/>
            <person name="Drula E."/>
            <person name="Henrissat B."/>
            <person name="Wiebenga A."/>
            <person name="Lubbers R.J."/>
            <person name="Gomes A.C."/>
            <person name="Makela M.R."/>
            <person name="Stajich J."/>
            <person name="Grigoriev I.V."/>
            <person name="Mortensen U.H."/>
            <person name="De Vries R.P."/>
            <person name="Baker S.E."/>
            <person name="Andersen M.R."/>
        </authorList>
    </citation>
    <scope>NUCLEOTIDE SEQUENCE [LARGE SCALE GENOMIC DNA]</scope>
    <source>
        <strain evidence="2 3">CBS 588.65</strain>
    </source>
</reference>
<comment type="caution">
    <text evidence="2">The sequence shown here is derived from an EMBL/GenBank/DDBJ whole genome shotgun (WGS) entry which is preliminary data.</text>
</comment>
<evidence type="ECO:0000313" key="3">
    <source>
        <dbReference type="Proteomes" id="UP001610334"/>
    </source>
</evidence>
<feature type="compositionally biased region" description="Basic and acidic residues" evidence="1">
    <location>
        <begin position="58"/>
        <end position="81"/>
    </location>
</feature>
<proteinExistence type="predicted"/>
<gene>
    <name evidence="2" type="ORF">BJX63DRAFT_413201</name>
</gene>
<organism evidence="2 3">
    <name type="scientific">Aspergillus granulosus</name>
    <dbReference type="NCBI Taxonomy" id="176169"/>
    <lineage>
        <taxon>Eukaryota</taxon>
        <taxon>Fungi</taxon>
        <taxon>Dikarya</taxon>
        <taxon>Ascomycota</taxon>
        <taxon>Pezizomycotina</taxon>
        <taxon>Eurotiomycetes</taxon>
        <taxon>Eurotiomycetidae</taxon>
        <taxon>Eurotiales</taxon>
        <taxon>Aspergillaceae</taxon>
        <taxon>Aspergillus</taxon>
        <taxon>Aspergillus subgen. Nidulantes</taxon>
    </lineage>
</organism>
<feature type="compositionally biased region" description="Polar residues" evidence="1">
    <location>
        <begin position="7"/>
        <end position="18"/>
    </location>
</feature>
<accession>A0ABR4GVF1</accession>
<feature type="region of interest" description="Disordered" evidence="1">
    <location>
        <begin position="1"/>
        <end position="81"/>
    </location>
</feature>
<sequence>MPIPIYNEQTNGQDNTNGTQQSAQSAAATTSSNSHATTTSFAGTNFPTAVNEQGQPLSKEEADRLYEERMEEEYAKREGGA</sequence>
<protein>
    <submittedName>
        <fullName evidence="2">Uncharacterized protein</fullName>
    </submittedName>
</protein>
<dbReference type="EMBL" id="JBFXLT010000153">
    <property type="protein sequence ID" value="KAL2803051.1"/>
    <property type="molecule type" value="Genomic_DNA"/>
</dbReference>
<feature type="compositionally biased region" description="Low complexity" evidence="1">
    <location>
        <begin position="19"/>
        <end position="42"/>
    </location>
</feature>
<evidence type="ECO:0000313" key="2">
    <source>
        <dbReference type="EMBL" id="KAL2803051.1"/>
    </source>
</evidence>
<keyword evidence="3" id="KW-1185">Reference proteome</keyword>
<dbReference type="Proteomes" id="UP001610334">
    <property type="component" value="Unassembled WGS sequence"/>
</dbReference>
<feature type="compositionally biased region" description="Polar residues" evidence="1">
    <location>
        <begin position="43"/>
        <end position="56"/>
    </location>
</feature>
<name>A0ABR4GVF1_9EURO</name>